<dbReference type="AlphaFoldDB" id="X1H531"/>
<sequence length="74" mass="8629">MDGKTKKFARLMKVEKKIRKGLLVYFGRIDRHKGLRELIETIAMVINKENSIKLDIVGPDPHNFTPILLELIER</sequence>
<comment type="caution">
    <text evidence="1">The sequence shown here is derived from an EMBL/GenBank/DDBJ whole genome shotgun (WGS) entry which is preliminary data.</text>
</comment>
<reference evidence="1" key="1">
    <citation type="journal article" date="2014" name="Front. Microbiol.">
        <title>High frequency of phylogenetically diverse reductive dehalogenase-homologous genes in deep subseafloor sedimentary metagenomes.</title>
        <authorList>
            <person name="Kawai M."/>
            <person name="Futagami T."/>
            <person name="Toyoda A."/>
            <person name="Takaki Y."/>
            <person name="Nishi S."/>
            <person name="Hori S."/>
            <person name="Arai W."/>
            <person name="Tsubouchi T."/>
            <person name="Morono Y."/>
            <person name="Uchiyama I."/>
            <person name="Ito T."/>
            <person name="Fujiyama A."/>
            <person name="Inagaki F."/>
            <person name="Takami H."/>
        </authorList>
    </citation>
    <scope>NUCLEOTIDE SEQUENCE</scope>
    <source>
        <strain evidence="1">Expedition CK06-06</strain>
    </source>
</reference>
<name>X1H531_9ZZZZ</name>
<feature type="non-terminal residue" evidence="1">
    <location>
        <position position="74"/>
    </location>
</feature>
<proteinExistence type="predicted"/>
<dbReference type="EMBL" id="BARU01024692">
    <property type="protein sequence ID" value="GAH52205.1"/>
    <property type="molecule type" value="Genomic_DNA"/>
</dbReference>
<evidence type="ECO:0000313" key="1">
    <source>
        <dbReference type="EMBL" id="GAH52205.1"/>
    </source>
</evidence>
<protein>
    <submittedName>
        <fullName evidence="1">Uncharacterized protein</fullName>
    </submittedName>
</protein>
<gene>
    <name evidence="1" type="ORF">S03H2_39885</name>
</gene>
<accession>X1H531</accession>
<organism evidence="1">
    <name type="scientific">marine sediment metagenome</name>
    <dbReference type="NCBI Taxonomy" id="412755"/>
    <lineage>
        <taxon>unclassified sequences</taxon>
        <taxon>metagenomes</taxon>
        <taxon>ecological metagenomes</taxon>
    </lineage>
</organism>
<dbReference type="SUPFAM" id="SSF53756">
    <property type="entry name" value="UDP-Glycosyltransferase/glycogen phosphorylase"/>
    <property type="match status" value="1"/>
</dbReference>
<dbReference type="Gene3D" id="3.40.50.2000">
    <property type="entry name" value="Glycogen Phosphorylase B"/>
    <property type="match status" value="1"/>
</dbReference>